<dbReference type="PANTHER" id="PTHR45339:SF1">
    <property type="entry name" value="HYBRID SIGNAL TRANSDUCTION HISTIDINE KINASE J"/>
    <property type="match status" value="1"/>
</dbReference>
<evidence type="ECO:0000256" key="2">
    <source>
        <dbReference type="ARBA" id="ARBA00004651"/>
    </source>
</evidence>
<dbReference type="SUPFAM" id="SSF55874">
    <property type="entry name" value="ATPase domain of HSP90 chaperone/DNA topoisomerase II/histidine kinase"/>
    <property type="match status" value="1"/>
</dbReference>
<reference evidence="21 22" key="1">
    <citation type="submission" date="2020-05" db="EMBL/GenBank/DDBJ databases">
        <title>Aquincola sp. isolate from soil.</title>
        <authorList>
            <person name="Han J."/>
            <person name="Kim D.-U."/>
        </authorList>
    </citation>
    <scope>NUCLEOTIDE SEQUENCE [LARGE SCALE GENOMIC DNA]</scope>
    <source>
        <strain evidence="21 22">S2</strain>
    </source>
</reference>
<evidence type="ECO:0000256" key="14">
    <source>
        <dbReference type="PROSITE-ProRule" id="PRU00110"/>
    </source>
</evidence>
<evidence type="ECO:0000313" key="21">
    <source>
        <dbReference type="EMBL" id="NRF68845.1"/>
    </source>
</evidence>
<dbReference type="EMBL" id="JABRWJ010000005">
    <property type="protein sequence ID" value="NRF68845.1"/>
    <property type="molecule type" value="Genomic_DNA"/>
</dbReference>
<protein>
    <recommendedName>
        <fullName evidence="3">histidine kinase</fullName>
        <ecNumber evidence="3">2.7.13.3</ecNumber>
    </recommendedName>
</protein>
<keyword evidence="12" id="KW-0902">Two-component regulatory system</keyword>
<feature type="domain" description="HAMP" evidence="19">
    <location>
        <begin position="365"/>
        <end position="418"/>
    </location>
</feature>
<dbReference type="SMART" id="SM00388">
    <property type="entry name" value="HisKA"/>
    <property type="match status" value="1"/>
</dbReference>
<evidence type="ECO:0000256" key="16">
    <source>
        <dbReference type="SAM" id="Phobius"/>
    </source>
</evidence>
<evidence type="ECO:0000256" key="6">
    <source>
        <dbReference type="ARBA" id="ARBA00022679"/>
    </source>
</evidence>
<name>A0ABX2EJT7_9BURK</name>
<evidence type="ECO:0000313" key="22">
    <source>
        <dbReference type="Proteomes" id="UP000737171"/>
    </source>
</evidence>
<comment type="catalytic activity">
    <reaction evidence="1">
        <text>ATP + protein L-histidine = ADP + protein N-phospho-L-histidine.</text>
        <dbReference type="EC" id="2.7.13.3"/>
    </reaction>
</comment>
<dbReference type="Gene3D" id="3.40.50.2300">
    <property type="match status" value="2"/>
</dbReference>
<dbReference type="InterPro" id="IPR003661">
    <property type="entry name" value="HisK_dim/P_dom"/>
</dbReference>
<dbReference type="Gene3D" id="3.30.450.20">
    <property type="entry name" value="PAS domain"/>
    <property type="match status" value="2"/>
</dbReference>
<dbReference type="Gene3D" id="1.10.287.130">
    <property type="match status" value="1"/>
</dbReference>
<feature type="domain" description="Response regulatory" evidence="18">
    <location>
        <begin position="701"/>
        <end position="819"/>
    </location>
</feature>
<dbReference type="PROSITE" id="PS50885">
    <property type="entry name" value="HAMP"/>
    <property type="match status" value="1"/>
</dbReference>
<dbReference type="SMART" id="SM00448">
    <property type="entry name" value="REC"/>
    <property type="match status" value="2"/>
</dbReference>
<evidence type="ECO:0000256" key="9">
    <source>
        <dbReference type="ARBA" id="ARBA00022777"/>
    </source>
</evidence>
<keyword evidence="4" id="KW-1003">Cell membrane</keyword>
<dbReference type="Pfam" id="PF00512">
    <property type="entry name" value="HisKA"/>
    <property type="match status" value="1"/>
</dbReference>
<gene>
    <name evidence="21" type="ORF">HLB44_17775</name>
</gene>
<keyword evidence="8" id="KW-0547">Nucleotide-binding</keyword>
<dbReference type="PROSITE" id="PS50110">
    <property type="entry name" value="RESPONSE_REGULATORY"/>
    <property type="match status" value="2"/>
</dbReference>
<dbReference type="CDD" id="cd16922">
    <property type="entry name" value="HATPase_EvgS-ArcB-TorS-like"/>
    <property type="match status" value="1"/>
</dbReference>
<dbReference type="SMART" id="SM00304">
    <property type="entry name" value="HAMP"/>
    <property type="match status" value="1"/>
</dbReference>
<keyword evidence="5 15" id="KW-0597">Phosphoprotein</keyword>
<dbReference type="Gene3D" id="3.30.565.10">
    <property type="entry name" value="Histidine kinase-like ATPase, C-terminal domain"/>
    <property type="match status" value="1"/>
</dbReference>
<comment type="caution">
    <text evidence="21">The sequence shown here is derived from an EMBL/GenBank/DDBJ whole genome shotgun (WGS) entry which is preliminary data.</text>
</comment>
<evidence type="ECO:0000256" key="12">
    <source>
        <dbReference type="ARBA" id="ARBA00023012"/>
    </source>
</evidence>
<dbReference type="InterPro" id="IPR003594">
    <property type="entry name" value="HATPase_dom"/>
</dbReference>
<dbReference type="PANTHER" id="PTHR45339">
    <property type="entry name" value="HYBRID SIGNAL TRANSDUCTION HISTIDINE KINASE J"/>
    <property type="match status" value="1"/>
</dbReference>
<dbReference type="SUPFAM" id="SSF47384">
    <property type="entry name" value="Homodimeric domain of signal transducing histidine kinase"/>
    <property type="match status" value="1"/>
</dbReference>
<keyword evidence="9" id="KW-0418">Kinase</keyword>
<accession>A0ABX2EJT7</accession>
<dbReference type="InterPro" id="IPR005467">
    <property type="entry name" value="His_kinase_dom"/>
</dbReference>
<feature type="domain" description="Histidine kinase" evidence="17">
    <location>
        <begin position="458"/>
        <end position="680"/>
    </location>
</feature>
<dbReference type="Proteomes" id="UP000737171">
    <property type="component" value="Unassembled WGS sequence"/>
</dbReference>
<feature type="modified residue" description="4-aspartylphosphate" evidence="15">
    <location>
        <position position="894"/>
    </location>
</feature>
<feature type="transmembrane region" description="Helical" evidence="16">
    <location>
        <begin position="16"/>
        <end position="39"/>
    </location>
</feature>
<dbReference type="InterPro" id="IPR036097">
    <property type="entry name" value="HisK_dim/P_sf"/>
</dbReference>
<dbReference type="SUPFAM" id="SSF52172">
    <property type="entry name" value="CheY-like"/>
    <property type="match status" value="2"/>
</dbReference>
<dbReference type="RefSeq" id="WP_173124946.1">
    <property type="nucleotide sequence ID" value="NZ_JABRWJ010000005.1"/>
</dbReference>
<keyword evidence="22" id="KW-1185">Reference proteome</keyword>
<dbReference type="InterPro" id="IPR036890">
    <property type="entry name" value="HATPase_C_sf"/>
</dbReference>
<evidence type="ECO:0000256" key="4">
    <source>
        <dbReference type="ARBA" id="ARBA00022475"/>
    </source>
</evidence>
<comment type="subcellular location">
    <subcellularLocation>
        <location evidence="2">Cell membrane</location>
        <topology evidence="2">Multi-pass membrane protein</topology>
    </subcellularLocation>
</comment>
<evidence type="ECO:0000256" key="8">
    <source>
        <dbReference type="ARBA" id="ARBA00022741"/>
    </source>
</evidence>
<organism evidence="21 22">
    <name type="scientific">Pseudaquabacterium terrae</name>
    <dbReference type="NCBI Taxonomy" id="2732868"/>
    <lineage>
        <taxon>Bacteria</taxon>
        <taxon>Pseudomonadati</taxon>
        <taxon>Pseudomonadota</taxon>
        <taxon>Betaproteobacteria</taxon>
        <taxon>Burkholderiales</taxon>
        <taxon>Sphaerotilaceae</taxon>
        <taxon>Pseudaquabacterium</taxon>
    </lineage>
</organism>
<feature type="modified residue" description="4-aspartylphosphate" evidence="15">
    <location>
        <position position="752"/>
    </location>
</feature>
<keyword evidence="7 16" id="KW-0812">Transmembrane</keyword>
<dbReference type="InterPro" id="IPR004358">
    <property type="entry name" value="Sig_transdc_His_kin-like_C"/>
</dbReference>
<dbReference type="InterPro" id="IPR011006">
    <property type="entry name" value="CheY-like_superfamily"/>
</dbReference>
<dbReference type="Pfam" id="PF00072">
    <property type="entry name" value="Response_reg"/>
    <property type="match status" value="2"/>
</dbReference>
<evidence type="ECO:0000259" key="19">
    <source>
        <dbReference type="PROSITE" id="PS50885"/>
    </source>
</evidence>
<dbReference type="EC" id="2.7.13.3" evidence="3"/>
<evidence type="ECO:0000256" key="13">
    <source>
        <dbReference type="ARBA" id="ARBA00023136"/>
    </source>
</evidence>
<dbReference type="SMART" id="SM00387">
    <property type="entry name" value="HATPase_c"/>
    <property type="match status" value="1"/>
</dbReference>
<feature type="domain" description="HPt" evidence="20">
    <location>
        <begin position="994"/>
        <end position="1087"/>
    </location>
</feature>
<dbReference type="Pfam" id="PF02518">
    <property type="entry name" value="HATPase_c"/>
    <property type="match status" value="1"/>
</dbReference>
<feature type="domain" description="Response regulatory" evidence="18">
    <location>
        <begin position="844"/>
        <end position="961"/>
    </location>
</feature>
<evidence type="ECO:0000256" key="10">
    <source>
        <dbReference type="ARBA" id="ARBA00022840"/>
    </source>
</evidence>
<keyword evidence="11 16" id="KW-1133">Transmembrane helix</keyword>
<dbReference type="InterPro" id="IPR008207">
    <property type="entry name" value="Sig_transdc_His_kin_Hpt_dom"/>
</dbReference>
<evidence type="ECO:0000256" key="3">
    <source>
        <dbReference type="ARBA" id="ARBA00012438"/>
    </source>
</evidence>
<evidence type="ECO:0000256" key="7">
    <source>
        <dbReference type="ARBA" id="ARBA00022692"/>
    </source>
</evidence>
<evidence type="ECO:0000256" key="1">
    <source>
        <dbReference type="ARBA" id="ARBA00000085"/>
    </source>
</evidence>
<evidence type="ECO:0000259" key="17">
    <source>
        <dbReference type="PROSITE" id="PS50109"/>
    </source>
</evidence>
<dbReference type="Gene3D" id="6.10.340.10">
    <property type="match status" value="1"/>
</dbReference>
<dbReference type="InterPro" id="IPR036641">
    <property type="entry name" value="HPT_dom_sf"/>
</dbReference>
<evidence type="ECO:0000256" key="15">
    <source>
        <dbReference type="PROSITE-ProRule" id="PRU00169"/>
    </source>
</evidence>
<evidence type="ECO:0000259" key="20">
    <source>
        <dbReference type="PROSITE" id="PS50894"/>
    </source>
</evidence>
<feature type="transmembrane region" description="Helical" evidence="16">
    <location>
        <begin position="342"/>
        <end position="360"/>
    </location>
</feature>
<sequence length="1095" mass="118091">MDSTAAAAGVPLRRSLVAAAFFAVFASLLVFLAATHVFVVRPSIDDLASAQLRLASGRVEADMRTLVQRIEAVVRVNRDWGRRGLIDETDALRFDTLLVPALRHGPHLSSVVVANQSGRELLLLRQGDGTWLNRLTDSAAHAGRARLLTWDDRGQLLKDEWQPSDYDARTRPWFKGGMALADDEAIFWSEPYVFRSSGEPGLSVVVRWVGADGVRRVMTSDMKLRDLSRTTREIVAGQNGFVAVMTRDGQVLGLPRAAALADEAAVQQALLKPAEALALPPLSEGLKRWRAGGARDGELLRFDAAGQRWLARIEPVQFGAQTFWLATMAPAADFTPGGRTELVVLALIVALTLLLAWVVAARLARRFADPLAQLARQSERIGRLELDQPVVVQAPWCEFQTLARAQEAMRGELLATTQRLAQANDSLEAKVVERTRELADARDAAQAAARAKADFLANMSHEIRTPMNAVLGMTDLALRTELSPRQQGYLGKTRQAGLSLLGLINDILDFSKIEAGKLQVDQLEFTLQAVFDRVTALVGLKAHERGLELLMNTAPDVPARLVGDAMRLEQVLVNLCSNAVKFTDEGEIVIVTVRALRDDGERIVLRFSVRDTGVGIGAEQIAGLFQPFNQLDTSVTRRHGGTGLGLAICKQLVTLMGGEIGVHSQPGKGSDFFFTLSFGRVPGDVASAVPVALAPLPTGLRILVCDDSANAREIFEGLLTGMGYRPVVVSGGEQALAELRRSRPPYDLLLLDWKMPGIDGREVIRQLRADPSVPAPAIILVTAYGDEDLVRWASEQRLAGCLAKPLSASTLHDAMAGALGRQARGAAPAGPVVAQPPPALRGRRVLLVEDNEFNQIVASELLGDVAGMQVVLAMQGEQALQRLQEGPVDVVLMDVQMPVMDGYRATRLMRENPAWAGLPIIAMTAHAMQGDREKCLAAGMNDHVGKPIEPAALFAVLQRWLRDDPSPVAAPGGGNGVRGVGVSFELGLQRCLGRRELYERILRVYVEGHAEPVAALAAALTHGDAPAAAAVAHSLVSTAETIGAEAMAAAARRIELAPDLALPARRAQLLEAYQREARRVLADIQAYLGSEVAAP</sequence>
<dbReference type="Gene3D" id="1.20.120.160">
    <property type="entry name" value="HPT domain"/>
    <property type="match status" value="1"/>
</dbReference>
<evidence type="ECO:0000259" key="18">
    <source>
        <dbReference type="PROSITE" id="PS50110"/>
    </source>
</evidence>
<evidence type="ECO:0000256" key="11">
    <source>
        <dbReference type="ARBA" id="ARBA00022989"/>
    </source>
</evidence>
<keyword evidence="10" id="KW-0067">ATP-binding</keyword>
<dbReference type="PROSITE" id="PS50109">
    <property type="entry name" value="HIS_KIN"/>
    <property type="match status" value="1"/>
</dbReference>
<keyword evidence="13 16" id="KW-0472">Membrane</keyword>
<dbReference type="SUPFAM" id="SSF47226">
    <property type="entry name" value="Histidine-containing phosphotransfer domain, HPT domain"/>
    <property type="match status" value="1"/>
</dbReference>
<keyword evidence="6" id="KW-0808">Transferase</keyword>
<feature type="modified residue" description="Phosphohistidine" evidence="14">
    <location>
        <position position="1033"/>
    </location>
</feature>
<dbReference type="CDD" id="cd17546">
    <property type="entry name" value="REC_hyHK_CKI1_RcsC-like"/>
    <property type="match status" value="2"/>
</dbReference>
<dbReference type="InterPro" id="IPR003660">
    <property type="entry name" value="HAMP_dom"/>
</dbReference>
<dbReference type="PRINTS" id="PR00344">
    <property type="entry name" value="BCTRLSENSOR"/>
</dbReference>
<proteinExistence type="predicted"/>
<dbReference type="InterPro" id="IPR001789">
    <property type="entry name" value="Sig_transdc_resp-reg_receiver"/>
</dbReference>
<dbReference type="Pfam" id="PF01627">
    <property type="entry name" value="Hpt"/>
    <property type="match status" value="1"/>
</dbReference>
<dbReference type="PROSITE" id="PS50894">
    <property type="entry name" value="HPT"/>
    <property type="match status" value="1"/>
</dbReference>
<dbReference type="CDD" id="cd00082">
    <property type="entry name" value="HisKA"/>
    <property type="match status" value="1"/>
</dbReference>
<evidence type="ECO:0000256" key="5">
    <source>
        <dbReference type="ARBA" id="ARBA00022553"/>
    </source>
</evidence>